<dbReference type="EMBL" id="JACBJI010000032">
    <property type="protein sequence ID" value="NYA72795.1"/>
    <property type="molecule type" value="Genomic_DNA"/>
</dbReference>
<accession>A0A7Y9C745</accession>
<organism evidence="1 2">
    <name type="scientific">Flavobacterium agri</name>
    <dbReference type="NCBI Taxonomy" id="2743471"/>
    <lineage>
        <taxon>Bacteria</taxon>
        <taxon>Pseudomonadati</taxon>
        <taxon>Bacteroidota</taxon>
        <taxon>Flavobacteriia</taxon>
        <taxon>Flavobacteriales</taxon>
        <taxon>Flavobacteriaceae</taxon>
        <taxon>Flavobacterium</taxon>
    </lineage>
</organism>
<keyword evidence="2" id="KW-1185">Reference proteome</keyword>
<dbReference type="AlphaFoldDB" id="A0A7Y9C745"/>
<evidence type="ECO:0000313" key="2">
    <source>
        <dbReference type="Proteomes" id="UP000535020"/>
    </source>
</evidence>
<evidence type="ECO:0000313" key="1">
    <source>
        <dbReference type="EMBL" id="NYA72795.1"/>
    </source>
</evidence>
<proteinExistence type="predicted"/>
<reference evidence="1 2" key="1">
    <citation type="submission" date="2020-07" db="EMBL/GenBank/DDBJ databases">
        <authorList>
            <person name="Sun Q."/>
        </authorList>
    </citation>
    <scope>NUCLEOTIDE SEQUENCE [LARGE SCALE GENOMIC DNA]</scope>
    <source>
        <strain evidence="1 2">MAH-1</strain>
    </source>
</reference>
<sequence length="256" mass="29262">MKTFLFILLYVAANGQAPNLSNWKKDSIPNDITVFDANHTQDDWTFSFLNGKVEIERNKYSKIHGDSLPNNPEFIKVKKTLYGQLQVQKVTNGYILGFDKGENGGGLIFMDEAGNKTSILTETYEYGLNIKKIFLYNSKLLALEGLAHLGGNRGKIIEIFQDKGIWKYKKIVDLIETPKLLFTYKADQYIITSSQILSLDKNLKVTSILKAPFYWGMLYPSNVTVDGDDIYLAMRKGILNIKQFKNNPTYLWYTPK</sequence>
<dbReference type="Proteomes" id="UP000535020">
    <property type="component" value="Unassembled WGS sequence"/>
</dbReference>
<protein>
    <recommendedName>
        <fullName evidence="3">WG containing repeat-containing protein</fullName>
    </recommendedName>
</protein>
<gene>
    <name evidence="1" type="ORF">HZF10_17860</name>
</gene>
<comment type="caution">
    <text evidence="1">The sequence shown here is derived from an EMBL/GenBank/DDBJ whole genome shotgun (WGS) entry which is preliminary data.</text>
</comment>
<evidence type="ECO:0008006" key="3">
    <source>
        <dbReference type="Google" id="ProtNLM"/>
    </source>
</evidence>
<name>A0A7Y9C745_9FLAO</name>